<dbReference type="Proteomes" id="UP001057998">
    <property type="component" value="Chromosome 1"/>
</dbReference>
<feature type="transmembrane region" description="Helical" evidence="7">
    <location>
        <begin position="387"/>
        <end position="406"/>
    </location>
</feature>
<evidence type="ECO:0000256" key="3">
    <source>
        <dbReference type="ARBA" id="ARBA00022475"/>
    </source>
</evidence>
<feature type="transmembrane region" description="Helical" evidence="7">
    <location>
        <begin position="145"/>
        <end position="165"/>
    </location>
</feature>
<dbReference type="EMBL" id="CP101508">
    <property type="protein sequence ID" value="UTV26565.1"/>
    <property type="molecule type" value="Genomic_DNA"/>
</dbReference>
<keyword evidence="3" id="KW-1003">Cell membrane</keyword>
<feature type="transmembrane region" description="Helical" evidence="7">
    <location>
        <begin position="456"/>
        <end position="478"/>
    </location>
</feature>
<evidence type="ECO:0000256" key="4">
    <source>
        <dbReference type="ARBA" id="ARBA00022692"/>
    </source>
</evidence>
<reference evidence="9" key="1">
    <citation type="submission" date="2022-07" db="EMBL/GenBank/DDBJ databases">
        <title>Genome sequencing of Photobacterium atrarenae GJH2-4.</title>
        <authorList>
            <person name="Park S.-J."/>
        </authorList>
    </citation>
    <scope>NUCLEOTIDE SEQUENCE</scope>
    <source>
        <strain evidence="9">GJH2-4</strain>
    </source>
</reference>
<name>A0ABY5GBL4_9GAMM</name>
<gene>
    <name evidence="9" type="ORF">NNL38_09280</name>
</gene>
<proteinExistence type="inferred from homology"/>
<feature type="transmembrane region" description="Helical" evidence="7">
    <location>
        <begin position="357"/>
        <end position="375"/>
    </location>
</feature>
<evidence type="ECO:0000256" key="1">
    <source>
        <dbReference type="ARBA" id="ARBA00004651"/>
    </source>
</evidence>
<organism evidence="9 10">
    <name type="scientific">Photobacterium atrarenae</name>
    <dbReference type="NCBI Taxonomy" id="865757"/>
    <lineage>
        <taxon>Bacteria</taxon>
        <taxon>Pseudomonadati</taxon>
        <taxon>Pseudomonadota</taxon>
        <taxon>Gammaproteobacteria</taxon>
        <taxon>Vibrionales</taxon>
        <taxon>Vibrionaceae</taxon>
        <taxon>Photobacterium</taxon>
    </lineage>
</organism>
<dbReference type="Pfam" id="PF01757">
    <property type="entry name" value="Acyl_transf_3"/>
    <property type="match status" value="1"/>
</dbReference>
<feature type="transmembrane region" description="Helical" evidence="7">
    <location>
        <begin position="119"/>
        <end position="136"/>
    </location>
</feature>
<evidence type="ECO:0000256" key="5">
    <source>
        <dbReference type="ARBA" id="ARBA00022989"/>
    </source>
</evidence>
<comment type="subcellular location">
    <subcellularLocation>
        <location evidence="1">Cell membrane</location>
        <topology evidence="1">Multi-pass membrane protein</topology>
    </subcellularLocation>
</comment>
<evidence type="ECO:0000256" key="6">
    <source>
        <dbReference type="ARBA" id="ARBA00023136"/>
    </source>
</evidence>
<keyword evidence="6 7" id="KW-0472">Membrane</keyword>
<feature type="transmembrane region" description="Helical" evidence="7">
    <location>
        <begin position="316"/>
        <end position="337"/>
    </location>
</feature>
<evidence type="ECO:0000313" key="10">
    <source>
        <dbReference type="Proteomes" id="UP001057998"/>
    </source>
</evidence>
<dbReference type="PANTHER" id="PTHR40074">
    <property type="entry name" value="O-ACETYLTRANSFERASE WECH"/>
    <property type="match status" value="1"/>
</dbReference>
<feature type="transmembrane region" description="Helical" evidence="7">
    <location>
        <begin position="185"/>
        <end position="201"/>
    </location>
</feature>
<feature type="transmembrane region" description="Helical" evidence="7">
    <location>
        <begin position="82"/>
        <end position="99"/>
    </location>
</feature>
<keyword evidence="10" id="KW-1185">Reference proteome</keyword>
<keyword evidence="5 7" id="KW-1133">Transmembrane helix</keyword>
<keyword evidence="9" id="KW-0012">Acyltransferase</keyword>
<keyword evidence="9" id="KW-0808">Transferase</keyword>
<keyword evidence="4 7" id="KW-0812">Transmembrane</keyword>
<feature type="domain" description="Acyltransferase 3" evidence="8">
    <location>
        <begin position="5"/>
        <end position="331"/>
    </location>
</feature>
<evidence type="ECO:0000259" key="8">
    <source>
        <dbReference type="Pfam" id="PF01757"/>
    </source>
</evidence>
<dbReference type="PANTHER" id="PTHR40074:SF2">
    <property type="entry name" value="O-ACETYLTRANSFERASE WECH"/>
    <property type="match status" value="1"/>
</dbReference>
<feature type="transmembrane region" description="Helical" evidence="7">
    <location>
        <begin position="418"/>
        <end position="444"/>
    </location>
</feature>
<feature type="transmembrane region" description="Helical" evidence="7">
    <location>
        <begin position="12"/>
        <end position="30"/>
    </location>
</feature>
<accession>A0ABY5GBL4</accession>
<feature type="transmembrane region" description="Helical" evidence="7">
    <location>
        <begin position="283"/>
        <end position="304"/>
    </location>
</feature>
<feature type="transmembrane region" description="Helical" evidence="7">
    <location>
        <begin position="213"/>
        <end position="233"/>
    </location>
</feature>
<comment type="similarity">
    <text evidence="2">Belongs to the acyltransferase 3 family.</text>
</comment>
<feature type="transmembrane region" description="Helical" evidence="7">
    <location>
        <begin position="36"/>
        <end position="61"/>
    </location>
</feature>
<dbReference type="InterPro" id="IPR002656">
    <property type="entry name" value="Acyl_transf_3_dom"/>
</dbReference>
<feature type="transmembrane region" description="Helical" evidence="7">
    <location>
        <begin position="245"/>
        <end position="262"/>
    </location>
</feature>
<dbReference type="RefSeq" id="WP_255387776.1">
    <property type="nucleotide sequence ID" value="NZ_CP101508.1"/>
</dbReference>
<sequence>MQRIHAFDSVKFLAIIAVFVIHYMSFYGYGGEEQNAIYLSLNILARFAVPFFFVAAGYLYYFRSQSDSGQYTLRYVSKLIRMYLIWTLFYLLVVGLGYQNWQSFSWLAALYHGTLGFEIMWFMTALIITISLLYLAQRFQVTTPLLLIACMLHAIGLTGQSYQVLLPVELFNPQTNTFLTNSRDPLFFGLFYLMLGYQLARSNAVRWIARAPWPTYLLATLIFSALSVAEGLWLIRRHGSTSADYYLMTIPVTLALTALVLTRPTTTSPSVLAKLGTHSGEIYLNHGVLNTLVMSLFWYMGAYSNPEVAALIFDNLALQLLLVPAALGTNFFLYFSIRKLFGAIFGRNLIIHWREPAMMLCAYWLLFLLMGDSQGELRFNHRDPVTILQAIIGSLAAYLAFVYLLMPTSGRCGVDFRNHILVPLLTAVYWLMLAWSGAIQWLLAFHQLEASPVVQLLSGPVFCFCLLAIVSVAMVLGLQKWCYQITADHQAASSYGT</sequence>
<evidence type="ECO:0000256" key="2">
    <source>
        <dbReference type="ARBA" id="ARBA00007400"/>
    </source>
</evidence>
<protein>
    <submittedName>
        <fullName evidence="9">Acyltransferase family protein</fullName>
    </submittedName>
</protein>
<dbReference type="GO" id="GO:0016746">
    <property type="term" value="F:acyltransferase activity"/>
    <property type="evidence" value="ECO:0007669"/>
    <property type="project" value="UniProtKB-KW"/>
</dbReference>
<evidence type="ECO:0000313" key="9">
    <source>
        <dbReference type="EMBL" id="UTV26565.1"/>
    </source>
</evidence>
<evidence type="ECO:0000256" key="7">
    <source>
        <dbReference type="SAM" id="Phobius"/>
    </source>
</evidence>